<organism evidence="1 2">
    <name type="scientific">Trachymyrmex septentrionalis</name>
    <dbReference type="NCBI Taxonomy" id="34720"/>
    <lineage>
        <taxon>Eukaryota</taxon>
        <taxon>Metazoa</taxon>
        <taxon>Ecdysozoa</taxon>
        <taxon>Arthropoda</taxon>
        <taxon>Hexapoda</taxon>
        <taxon>Insecta</taxon>
        <taxon>Pterygota</taxon>
        <taxon>Neoptera</taxon>
        <taxon>Endopterygota</taxon>
        <taxon>Hymenoptera</taxon>
        <taxon>Apocrita</taxon>
        <taxon>Aculeata</taxon>
        <taxon>Formicoidea</taxon>
        <taxon>Formicidae</taxon>
        <taxon>Myrmicinae</taxon>
        <taxon>Trachymyrmex</taxon>
    </lineage>
</organism>
<keyword evidence="2" id="KW-1185">Reference proteome</keyword>
<dbReference type="AlphaFoldDB" id="A0A151JXE3"/>
<feature type="non-terminal residue" evidence="1">
    <location>
        <position position="1"/>
    </location>
</feature>
<protein>
    <submittedName>
        <fullName evidence="1">Uncharacterized protein</fullName>
    </submittedName>
</protein>
<sequence>IQYKYNRTTLYTDIRDRNKLEKIETKSFDSSQNYKYDETGSITAQDYPKVLANKVTICFAVNAIDDAISSPFIIFLRVKYSEYNGITLLTIPFYCSNKLQPFDIAIYFSFKTIYNIAMSNWMVSNLGKTVTIYNIPLFVKDFL</sequence>
<dbReference type="EMBL" id="KQ981632">
    <property type="protein sequence ID" value="KYN38928.1"/>
    <property type="molecule type" value="Genomic_DNA"/>
</dbReference>
<proteinExistence type="predicted"/>
<gene>
    <name evidence="1" type="ORF">ALC56_06688</name>
</gene>
<name>A0A151JXE3_9HYME</name>
<evidence type="ECO:0000313" key="2">
    <source>
        <dbReference type="Proteomes" id="UP000078541"/>
    </source>
</evidence>
<accession>A0A151JXE3</accession>
<reference evidence="1 2" key="1">
    <citation type="submission" date="2016-03" db="EMBL/GenBank/DDBJ databases">
        <title>Trachymyrmex septentrionalis WGS genome.</title>
        <authorList>
            <person name="Nygaard S."/>
            <person name="Hu H."/>
            <person name="Boomsma J."/>
            <person name="Zhang G."/>
        </authorList>
    </citation>
    <scope>NUCLEOTIDE SEQUENCE [LARGE SCALE GENOMIC DNA]</scope>
    <source>
        <strain evidence="1">Tsep2-gDNA-1</strain>
        <tissue evidence="1">Whole body</tissue>
    </source>
</reference>
<dbReference type="Proteomes" id="UP000078541">
    <property type="component" value="Unassembled WGS sequence"/>
</dbReference>
<evidence type="ECO:0000313" key="1">
    <source>
        <dbReference type="EMBL" id="KYN38928.1"/>
    </source>
</evidence>